<sequence>MVFLRSTQFQVVTTKFDIKKFVDTTRFNFWLLEKTTRVLTIIPIVLVDVWIVRGGARIALEVSETSRQGGDLLRIVS</sequence>
<protein>
    <submittedName>
        <fullName evidence="2">Uncharacterized protein</fullName>
    </submittedName>
</protein>
<dbReference type="Proteomes" id="UP000197138">
    <property type="component" value="Unassembled WGS sequence"/>
</dbReference>
<comment type="caution">
    <text evidence="2">The sequence shown here is derived from an EMBL/GenBank/DDBJ whole genome shotgun (WGS) entry which is preliminary data.</text>
</comment>
<proteinExistence type="predicted"/>
<gene>
    <name evidence="1" type="ORF">CDL15_Pgr008712</name>
    <name evidence="2" type="ORF">CDL15_Pgr023450</name>
</gene>
<dbReference type="AlphaFoldDB" id="A0A218WV06"/>
<evidence type="ECO:0000313" key="3">
    <source>
        <dbReference type="Proteomes" id="UP000197138"/>
    </source>
</evidence>
<reference evidence="3" key="1">
    <citation type="journal article" date="2017" name="Plant J.">
        <title>The pomegranate (Punica granatum L.) genome and the genomics of punicalagin biosynthesis.</title>
        <authorList>
            <person name="Qin G."/>
            <person name="Xu C."/>
            <person name="Ming R."/>
            <person name="Tang H."/>
            <person name="Guyot R."/>
            <person name="Kramer E.M."/>
            <person name="Hu Y."/>
            <person name="Yi X."/>
            <person name="Qi Y."/>
            <person name="Xu X."/>
            <person name="Gao Z."/>
            <person name="Pan H."/>
            <person name="Jian J."/>
            <person name="Tian Y."/>
            <person name="Yue Z."/>
            <person name="Xu Y."/>
        </authorList>
    </citation>
    <scope>NUCLEOTIDE SEQUENCE [LARGE SCALE GENOMIC DNA]</scope>
    <source>
        <strain evidence="3">cv. Dabenzi</strain>
    </source>
</reference>
<accession>A0A218WV06</accession>
<evidence type="ECO:0000313" key="2">
    <source>
        <dbReference type="EMBL" id="OWM76605.1"/>
    </source>
</evidence>
<evidence type="ECO:0000313" key="1">
    <source>
        <dbReference type="EMBL" id="OWM65125.1"/>
    </source>
</evidence>
<name>A0A218WV06_PUNGR</name>
<reference evidence="2" key="2">
    <citation type="submission" date="2017-06" db="EMBL/GenBank/DDBJ databases">
        <title>The pomegranate genome and the genomics of punicalagin biosynthesis.</title>
        <authorList>
            <person name="Xu C."/>
        </authorList>
    </citation>
    <scope>NUCLEOTIDE SEQUENCE [LARGE SCALE GENOMIC DNA]</scope>
    <source>
        <tissue evidence="2">Fresh leaf</tissue>
    </source>
</reference>
<organism evidence="2 3">
    <name type="scientific">Punica granatum</name>
    <name type="common">Pomegranate</name>
    <dbReference type="NCBI Taxonomy" id="22663"/>
    <lineage>
        <taxon>Eukaryota</taxon>
        <taxon>Viridiplantae</taxon>
        <taxon>Streptophyta</taxon>
        <taxon>Embryophyta</taxon>
        <taxon>Tracheophyta</taxon>
        <taxon>Spermatophyta</taxon>
        <taxon>Magnoliopsida</taxon>
        <taxon>eudicotyledons</taxon>
        <taxon>Gunneridae</taxon>
        <taxon>Pentapetalae</taxon>
        <taxon>rosids</taxon>
        <taxon>malvids</taxon>
        <taxon>Myrtales</taxon>
        <taxon>Lythraceae</taxon>
        <taxon>Punica</taxon>
    </lineage>
</organism>
<dbReference type="EMBL" id="MTKT01005615">
    <property type="protein sequence ID" value="OWM65125.1"/>
    <property type="molecule type" value="Genomic_DNA"/>
</dbReference>
<dbReference type="EMBL" id="MTKT01003165">
    <property type="protein sequence ID" value="OWM76605.1"/>
    <property type="molecule type" value="Genomic_DNA"/>
</dbReference>